<organism evidence="3 4">
    <name type="scientific">Ophiocordyceps australis</name>
    <dbReference type="NCBI Taxonomy" id="1399860"/>
    <lineage>
        <taxon>Eukaryota</taxon>
        <taxon>Fungi</taxon>
        <taxon>Dikarya</taxon>
        <taxon>Ascomycota</taxon>
        <taxon>Pezizomycotina</taxon>
        <taxon>Sordariomycetes</taxon>
        <taxon>Hypocreomycetidae</taxon>
        <taxon>Hypocreales</taxon>
        <taxon>Ophiocordycipitaceae</taxon>
        <taxon>Ophiocordyceps</taxon>
    </lineage>
</organism>
<evidence type="ECO:0000313" key="3">
    <source>
        <dbReference type="EMBL" id="PHH65725.1"/>
    </source>
</evidence>
<dbReference type="Pfam" id="PF00043">
    <property type="entry name" value="GST_C"/>
    <property type="match status" value="1"/>
</dbReference>
<dbReference type="GO" id="GO:0005737">
    <property type="term" value="C:cytoplasm"/>
    <property type="evidence" value="ECO:0007669"/>
    <property type="project" value="TreeGrafter"/>
</dbReference>
<reference evidence="3 4" key="1">
    <citation type="submission" date="2017-06" db="EMBL/GenBank/DDBJ databases">
        <title>Ant-infecting Ophiocordyceps genomes reveal a high diversity of potential behavioral manipulation genes and a possible major role for enterotoxins.</title>
        <authorList>
            <person name="De Bekker C."/>
            <person name="Evans H.C."/>
            <person name="Brachmann A."/>
            <person name="Hughes D.P."/>
        </authorList>
    </citation>
    <scope>NUCLEOTIDE SEQUENCE [LARGE SCALE GENOMIC DNA]</scope>
    <source>
        <strain evidence="3 4">Map64</strain>
    </source>
</reference>
<gene>
    <name evidence="3" type="ORF">CDD81_1452</name>
</gene>
<protein>
    <recommendedName>
        <fullName evidence="2">GST C-terminal domain-containing protein</fullName>
    </recommendedName>
</protein>
<comment type="similarity">
    <text evidence="1">Belongs to the GST superfamily.</text>
</comment>
<dbReference type="InterPro" id="IPR004046">
    <property type="entry name" value="GST_C"/>
</dbReference>
<dbReference type="FunFam" id="1.20.1050.10:FF:000006">
    <property type="entry name" value="Elongation factor 1 gamma"/>
    <property type="match status" value="1"/>
</dbReference>
<evidence type="ECO:0000313" key="4">
    <source>
        <dbReference type="Proteomes" id="UP000226192"/>
    </source>
</evidence>
<dbReference type="AlphaFoldDB" id="A0A2C5Y8B3"/>
<dbReference type="SUPFAM" id="SSF47616">
    <property type="entry name" value="GST C-terminal domain-like"/>
    <property type="match status" value="1"/>
</dbReference>
<dbReference type="EMBL" id="NJET01000014">
    <property type="protein sequence ID" value="PHH65725.1"/>
    <property type="molecule type" value="Genomic_DNA"/>
</dbReference>
<sequence length="158" mass="18215">MEIAVQLTGWFQPLVGWREYNKASVDKSSQAALKAVNIVETHLSNRAFLVGETLSAADYVCAGLVYRGFQYFFDRNWRQHHPNVSQWYEVVTSQPAYLATTEKLQLLEQPALVNKPPSETTIRINRLRLSKTSKVNSRYILMLRKRDSGRARNAKKRD</sequence>
<dbReference type="PANTHER" id="PTHR43986">
    <property type="entry name" value="ELONGATION FACTOR 1-GAMMA"/>
    <property type="match status" value="1"/>
</dbReference>
<dbReference type="PANTHER" id="PTHR43986:SF1">
    <property type="entry name" value="ELONGATION FACTOR 1-GAMMA"/>
    <property type="match status" value="1"/>
</dbReference>
<feature type="domain" description="GST C-terminal" evidence="2">
    <location>
        <begin position="1"/>
        <end position="111"/>
    </location>
</feature>
<dbReference type="Gene3D" id="1.20.1050.10">
    <property type="match status" value="1"/>
</dbReference>
<dbReference type="GO" id="GO:0005634">
    <property type="term" value="C:nucleus"/>
    <property type="evidence" value="ECO:0007669"/>
    <property type="project" value="TreeGrafter"/>
</dbReference>
<dbReference type="STRING" id="1399860.A0A2C5Y8B3"/>
<evidence type="ECO:0000256" key="1">
    <source>
        <dbReference type="ARBA" id="ARBA00007409"/>
    </source>
</evidence>
<dbReference type="Proteomes" id="UP000226192">
    <property type="component" value="Unassembled WGS sequence"/>
</dbReference>
<proteinExistence type="inferred from homology"/>
<name>A0A2C5Y8B3_9HYPO</name>
<comment type="caution">
    <text evidence="3">The sequence shown here is derived from an EMBL/GenBank/DDBJ whole genome shotgun (WGS) entry which is preliminary data.</text>
</comment>
<evidence type="ECO:0000259" key="2">
    <source>
        <dbReference type="PROSITE" id="PS50405"/>
    </source>
</evidence>
<dbReference type="OrthoDB" id="249703at2759"/>
<keyword evidence="4" id="KW-1185">Reference proteome</keyword>
<accession>A0A2C5Y8B3</accession>
<dbReference type="InterPro" id="IPR010987">
    <property type="entry name" value="Glutathione-S-Trfase_C-like"/>
</dbReference>
<dbReference type="InterPro" id="IPR036282">
    <property type="entry name" value="Glutathione-S-Trfase_C_sf"/>
</dbReference>
<dbReference type="PROSITE" id="PS50405">
    <property type="entry name" value="GST_CTER"/>
    <property type="match status" value="1"/>
</dbReference>
<dbReference type="CDD" id="cd03181">
    <property type="entry name" value="GST_C_EF1Bgamma_like"/>
    <property type="match status" value="1"/>
</dbReference>
<dbReference type="InterPro" id="IPR050802">
    <property type="entry name" value="EF-GSTs"/>
</dbReference>